<reference evidence="11" key="1">
    <citation type="submission" date="2012-12" db="EMBL/GenBank/DDBJ databases">
        <authorList>
            <person name="Hellsten U."/>
            <person name="Grimwood J."/>
            <person name="Chapman J.A."/>
            <person name="Shapiro H."/>
            <person name="Aerts A."/>
            <person name="Otillar R.P."/>
            <person name="Terry A.Y."/>
            <person name="Boore J.L."/>
            <person name="Simakov O."/>
            <person name="Marletaz F."/>
            <person name="Cho S.-J."/>
            <person name="Edsinger-Gonzales E."/>
            <person name="Havlak P."/>
            <person name="Kuo D.-H."/>
            <person name="Larsson T."/>
            <person name="Lv J."/>
            <person name="Arendt D."/>
            <person name="Savage R."/>
            <person name="Osoegawa K."/>
            <person name="de Jong P."/>
            <person name="Lindberg D.R."/>
            <person name="Seaver E.C."/>
            <person name="Weisblat D.A."/>
            <person name="Putnam N.H."/>
            <person name="Grigoriev I.V."/>
            <person name="Rokhsar D.S."/>
        </authorList>
    </citation>
    <scope>NUCLEOTIDE SEQUENCE</scope>
    <source>
        <strain evidence="11">I ESC-2004</strain>
    </source>
</reference>
<dbReference type="EnsemblMetazoa" id="CapteT114733">
    <property type="protein sequence ID" value="CapteP114733"/>
    <property type="gene ID" value="CapteG114733"/>
</dbReference>
<proteinExistence type="predicted"/>
<dbReference type="OMA" id="ELNCCET"/>
<dbReference type="EMBL" id="AMQN01041219">
    <property type="status" value="NOT_ANNOTATED_CDS"/>
    <property type="molecule type" value="Genomic_DNA"/>
</dbReference>
<dbReference type="InterPro" id="IPR023415">
    <property type="entry name" value="LDLR_class-A_CS"/>
</dbReference>
<keyword evidence="3" id="KW-0812">Transmembrane</keyword>
<dbReference type="Pfam" id="PF00057">
    <property type="entry name" value="Ldl_recept_a"/>
    <property type="match status" value="2"/>
</dbReference>
<name>R7UUI7_CAPTE</name>
<evidence type="ECO:0000313" key="9">
    <source>
        <dbReference type="EMBL" id="ELU10298.1"/>
    </source>
</evidence>
<accession>R7UUI7</accession>
<evidence type="ECO:0000256" key="5">
    <source>
        <dbReference type="ARBA" id="ARBA00022989"/>
    </source>
</evidence>
<dbReference type="GO" id="GO:0016192">
    <property type="term" value="P:vesicle-mediated transport"/>
    <property type="evidence" value="ECO:0007669"/>
    <property type="project" value="UniProtKB-ARBA"/>
</dbReference>
<dbReference type="PROSITE" id="PS01209">
    <property type="entry name" value="LDLRA_1"/>
    <property type="match status" value="1"/>
</dbReference>
<dbReference type="SUPFAM" id="SSF57424">
    <property type="entry name" value="LDL receptor-like module"/>
    <property type="match status" value="2"/>
</dbReference>
<feature type="disulfide bond" evidence="8">
    <location>
        <begin position="44"/>
        <end position="56"/>
    </location>
</feature>
<organism evidence="9">
    <name type="scientific">Capitella teleta</name>
    <name type="common">Polychaete worm</name>
    <dbReference type="NCBI Taxonomy" id="283909"/>
    <lineage>
        <taxon>Eukaryota</taxon>
        <taxon>Metazoa</taxon>
        <taxon>Spiralia</taxon>
        <taxon>Lophotrochozoa</taxon>
        <taxon>Annelida</taxon>
        <taxon>Polychaeta</taxon>
        <taxon>Sedentaria</taxon>
        <taxon>Scolecida</taxon>
        <taxon>Capitellidae</taxon>
        <taxon>Capitella</taxon>
    </lineage>
</organism>
<evidence type="ECO:0000256" key="2">
    <source>
        <dbReference type="ARBA" id="ARBA00004308"/>
    </source>
</evidence>
<keyword evidence="5" id="KW-1133">Transmembrane helix</keyword>
<comment type="subcellular location">
    <subcellularLocation>
        <location evidence="2">Endomembrane system</location>
    </subcellularLocation>
    <subcellularLocation>
        <location evidence="1">Membrane</location>
        <topology evidence="1">Single-pass membrane protein</topology>
    </subcellularLocation>
</comment>
<dbReference type="EMBL" id="KB297611">
    <property type="protein sequence ID" value="ELU10298.1"/>
    <property type="molecule type" value="Genomic_DNA"/>
</dbReference>
<dbReference type="SMART" id="SM00192">
    <property type="entry name" value="LDLa"/>
    <property type="match status" value="2"/>
</dbReference>
<feature type="disulfide bond" evidence="8">
    <location>
        <begin position="6"/>
        <end position="18"/>
    </location>
</feature>
<keyword evidence="4" id="KW-0677">Repeat</keyword>
<dbReference type="InterPro" id="IPR002172">
    <property type="entry name" value="LDrepeatLR_classA_rpt"/>
</dbReference>
<feature type="disulfide bond" evidence="8">
    <location>
        <begin position="13"/>
        <end position="31"/>
    </location>
</feature>
<keyword evidence="11" id="KW-1185">Reference proteome</keyword>
<evidence type="ECO:0000256" key="1">
    <source>
        <dbReference type="ARBA" id="ARBA00004167"/>
    </source>
</evidence>
<reference evidence="9 11" key="2">
    <citation type="journal article" date="2013" name="Nature">
        <title>Insights into bilaterian evolution from three spiralian genomes.</title>
        <authorList>
            <person name="Simakov O."/>
            <person name="Marletaz F."/>
            <person name="Cho S.J."/>
            <person name="Edsinger-Gonzales E."/>
            <person name="Havlak P."/>
            <person name="Hellsten U."/>
            <person name="Kuo D.H."/>
            <person name="Larsson T."/>
            <person name="Lv J."/>
            <person name="Arendt D."/>
            <person name="Savage R."/>
            <person name="Osoegawa K."/>
            <person name="de Jong P."/>
            <person name="Grimwood J."/>
            <person name="Chapman J.A."/>
            <person name="Shapiro H."/>
            <person name="Aerts A."/>
            <person name="Otillar R.P."/>
            <person name="Terry A.Y."/>
            <person name="Boore J.L."/>
            <person name="Grigoriev I.V."/>
            <person name="Lindberg D.R."/>
            <person name="Seaver E.C."/>
            <person name="Weisblat D.A."/>
            <person name="Putnam N.H."/>
            <person name="Rokhsar D.S."/>
        </authorList>
    </citation>
    <scope>NUCLEOTIDE SEQUENCE</scope>
    <source>
        <strain evidence="9 11">I ESC-2004</strain>
    </source>
</reference>
<evidence type="ECO:0000256" key="3">
    <source>
        <dbReference type="ARBA" id="ARBA00022692"/>
    </source>
</evidence>
<evidence type="ECO:0000313" key="11">
    <source>
        <dbReference type="Proteomes" id="UP000014760"/>
    </source>
</evidence>
<evidence type="ECO:0000256" key="4">
    <source>
        <dbReference type="ARBA" id="ARBA00022737"/>
    </source>
</evidence>
<dbReference type="PRINTS" id="PR00261">
    <property type="entry name" value="LDLRECEPTOR"/>
</dbReference>
<dbReference type="AlphaFoldDB" id="R7UUI7"/>
<evidence type="ECO:0000256" key="8">
    <source>
        <dbReference type="PROSITE-ProRule" id="PRU00124"/>
    </source>
</evidence>
<reference evidence="10" key="3">
    <citation type="submission" date="2015-06" db="UniProtKB">
        <authorList>
            <consortium name="EnsemblMetazoa"/>
        </authorList>
    </citation>
    <scope>IDENTIFICATION</scope>
</reference>
<feature type="disulfide bond" evidence="8">
    <location>
        <begin position="51"/>
        <end position="69"/>
    </location>
</feature>
<dbReference type="GO" id="GO:0012505">
    <property type="term" value="C:endomembrane system"/>
    <property type="evidence" value="ECO:0007669"/>
    <property type="project" value="UniProtKB-SubCell"/>
</dbReference>
<dbReference type="PROSITE" id="PS50068">
    <property type="entry name" value="LDLRA_2"/>
    <property type="match status" value="2"/>
</dbReference>
<dbReference type="Proteomes" id="UP000014760">
    <property type="component" value="Unassembled WGS sequence"/>
</dbReference>
<protein>
    <submittedName>
        <fullName evidence="9 10">Uncharacterized protein</fullName>
    </submittedName>
</protein>
<dbReference type="InterPro" id="IPR036055">
    <property type="entry name" value="LDL_receptor-like_sf"/>
</dbReference>
<feature type="disulfide bond" evidence="8">
    <location>
        <begin position="25"/>
        <end position="40"/>
    </location>
</feature>
<dbReference type="STRING" id="283909.R7UUI7"/>
<keyword evidence="6" id="KW-0472">Membrane</keyword>
<dbReference type="HOGENOM" id="CLU_085098_3_1_1"/>
<evidence type="ECO:0000256" key="6">
    <source>
        <dbReference type="ARBA" id="ARBA00023136"/>
    </source>
</evidence>
<dbReference type="PANTHER" id="PTHR24270">
    <property type="entry name" value="LOW-DENSITY LIPOPROTEIN RECEPTOR-RELATED"/>
    <property type="match status" value="1"/>
</dbReference>
<comment type="caution">
    <text evidence="8">Lacks conserved residue(s) required for the propagation of feature annotation.</text>
</comment>
<evidence type="ECO:0000256" key="7">
    <source>
        <dbReference type="ARBA" id="ARBA00023157"/>
    </source>
</evidence>
<gene>
    <name evidence="9" type="ORF">CAPTEDRAFT_114733</name>
</gene>
<dbReference type="Gene3D" id="4.10.400.10">
    <property type="entry name" value="Low-density Lipoprotein Receptor"/>
    <property type="match status" value="2"/>
</dbReference>
<dbReference type="GO" id="GO:0005886">
    <property type="term" value="C:plasma membrane"/>
    <property type="evidence" value="ECO:0007669"/>
    <property type="project" value="TreeGrafter"/>
</dbReference>
<evidence type="ECO:0000313" key="10">
    <source>
        <dbReference type="EnsemblMetazoa" id="CapteP114733"/>
    </source>
</evidence>
<dbReference type="InterPro" id="IPR050685">
    <property type="entry name" value="LDLR"/>
</dbReference>
<sequence>HVTVECYPDSFICGDNTCLSGFTRCNAFENCADGSDEESCQHNCRENEYQCADGTCMSKSTWCDGIPDCPDTSDELSTCRNCQFQC</sequence>
<keyword evidence="7 8" id="KW-1015">Disulfide bond</keyword>
<dbReference type="OrthoDB" id="6161801at2759"/>
<feature type="non-terminal residue" evidence="9">
    <location>
        <position position="1"/>
    </location>
</feature>
<dbReference type="CDD" id="cd00112">
    <property type="entry name" value="LDLa"/>
    <property type="match status" value="2"/>
</dbReference>